<keyword evidence="3" id="KW-1185">Reference proteome</keyword>
<dbReference type="Proteomes" id="UP000595917">
    <property type="component" value="Chromosome"/>
</dbReference>
<protein>
    <submittedName>
        <fullName evidence="2">Uncharacterized protein</fullName>
    </submittedName>
</protein>
<dbReference type="PROSITE" id="PS51257">
    <property type="entry name" value="PROKAR_LIPOPROTEIN"/>
    <property type="match status" value="1"/>
</dbReference>
<feature type="signal peptide" evidence="1">
    <location>
        <begin position="1"/>
        <end position="24"/>
    </location>
</feature>
<dbReference type="InterPro" id="IPR011050">
    <property type="entry name" value="Pectin_lyase_fold/virulence"/>
</dbReference>
<keyword evidence="1" id="KW-0732">Signal</keyword>
<proteinExistence type="predicted"/>
<evidence type="ECO:0000256" key="1">
    <source>
        <dbReference type="SAM" id="SignalP"/>
    </source>
</evidence>
<dbReference type="AlphaFoldDB" id="A0A7T8BA46"/>
<sequence length="483" mass="49018">MKTRKTVLGIIIAAAFAVGFMACSQVMSPEEGSVTVQLPGSAGGRAYTEAEKSTFTYTVTLTGPGGRTSKAEAAAGRTVTIGGLAAGLWTVEVRALNIDMIPLAYGSDTVTVTAGNSRALVKMGDIIYSLSQLKGAISDAKSGDTLYIGNDIEIDVPLEILKNLTFSSLGDYTLSRGSAHSNELFQIGSNTVTFKAEGANTLTLDGTNPNPGTQKPLITVNPAGVLILDKGSVLQNNENRGSINNGGAVFCKDGTVVVSGGIIRDNRDLTKGMGGGLYLVNSDFTMTAGEIYGNTASNGGSGSGGGICIENNTSAGAVRTVTVSGGSIYNNETSGGGGGLYYLGNSVGSSENKMILSGGLIYGNFASTGQGGGLCIVNADFTMSGGAVYRNEALLGGGVFAQNGDIFTMAGGHICSNEALAVSSAGGGLYIDNFTNAITTGARNAEIKQNISDNVEKSATGGDFSGIAIGGVNGENDICSMHY</sequence>
<dbReference type="RefSeq" id="WP_215627583.1">
    <property type="nucleotide sequence ID" value="NZ_CP067089.2"/>
</dbReference>
<dbReference type="SUPFAM" id="SSF51126">
    <property type="entry name" value="Pectin lyase-like"/>
    <property type="match status" value="1"/>
</dbReference>
<dbReference type="EMBL" id="CP067089">
    <property type="protein sequence ID" value="QQO10279.1"/>
    <property type="molecule type" value="Genomic_DNA"/>
</dbReference>
<evidence type="ECO:0000313" key="2">
    <source>
        <dbReference type="EMBL" id="QQO10279.1"/>
    </source>
</evidence>
<name>A0A7T8BA46_9SPIR</name>
<accession>A0A7T8BA46</accession>
<organism evidence="2 3">
    <name type="scientific">Breznakiella homolactica</name>
    <dbReference type="NCBI Taxonomy" id="2798577"/>
    <lineage>
        <taxon>Bacteria</taxon>
        <taxon>Pseudomonadati</taxon>
        <taxon>Spirochaetota</taxon>
        <taxon>Spirochaetia</taxon>
        <taxon>Spirochaetales</taxon>
        <taxon>Breznakiellaceae</taxon>
        <taxon>Breznakiella</taxon>
    </lineage>
</organism>
<dbReference type="KEGG" id="bhc:JFL75_04990"/>
<gene>
    <name evidence="2" type="ORF">JFL75_04990</name>
</gene>
<evidence type="ECO:0000313" key="3">
    <source>
        <dbReference type="Proteomes" id="UP000595917"/>
    </source>
</evidence>
<feature type="chain" id="PRO_5030700732" evidence="1">
    <location>
        <begin position="25"/>
        <end position="483"/>
    </location>
</feature>
<reference evidence="2" key="1">
    <citation type="submission" date="2021-01" db="EMBL/GenBank/DDBJ databases">
        <title>Description of Breznakiella homolactica.</title>
        <authorList>
            <person name="Song Y."/>
            <person name="Brune A."/>
        </authorList>
    </citation>
    <scope>NUCLEOTIDE SEQUENCE</scope>
    <source>
        <strain evidence="2">RmG30</strain>
    </source>
</reference>